<organism evidence="3 4">
    <name type="scientific">Apiospora kogelbergensis</name>
    <dbReference type="NCBI Taxonomy" id="1337665"/>
    <lineage>
        <taxon>Eukaryota</taxon>
        <taxon>Fungi</taxon>
        <taxon>Dikarya</taxon>
        <taxon>Ascomycota</taxon>
        <taxon>Pezizomycotina</taxon>
        <taxon>Sordariomycetes</taxon>
        <taxon>Xylariomycetidae</taxon>
        <taxon>Amphisphaeriales</taxon>
        <taxon>Apiosporaceae</taxon>
        <taxon>Apiospora</taxon>
    </lineage>
</organism>
<sequence length="337" mass="35377">MAPRKKPARQEPRIPSDEPTQVPPSSISVPATATTVRRRQGPNIAVSSPNQKMRDDGGAAAARSSTDGKSTSDSVRESHTTPSASPSWATRNQWIVLAVASGACAAFNGVFAKLTTNNLTTHIAEAVSGLLGLNNMEQPIEYIVRAVSVPSKRCGILLSLPVSRNTNRIIINQKAFFGLNLAFNGVMWTLFTKALARGSSTTQVSIMNTSANFVITAILGLAIFAESLPPLWWLGAALLVAGNVIIGRKDEGAGEDAATASTTEEDSMSEQPLLGEQQPHYDNGVAENIVAAGIMAGGVAAIGAAAQVDETSPGIEKDEDDEDEDVAVIGDLESQEL</sequence>
<accession>A0AAW0QUX8</accession>
<feature type="transmembrane region" description="Helical" evidence="2">
    <location>
        <begin position="175"/>
        <end position="192"/>
    </location>
</feature>
<protein>
    <submittedName>
        <fullName evidence="3">Uncharacterized protein</fullName>
    </submittedName>
</protein>
<feature type="compositionally biased region" description="Polar residues" evidence="1">
    <location>
        <begin position="23"/>
        <end position="35"/>
    </location>
</feature>
<dbReference type="EMBL" id="JAQQWP010000008">
    <property type="protein sequence ID" value="KAK8105750.1"/>
    <property type="molecule type" value="Genomic_DNA"/>
</dbReference>
<gene>
    <name evidence="3" type="ORF">PG999_009109</name>
</gene>
<feature type="transmembrane region" description="Helical" evidence="2">
    <location>
        <begin position="204"/>
        <end position="225"/>
    </location>
</feature>
<dbReference type="InterPro" id="IPR037185">
    <property type="entry name" value="EmrE-like"/>
</dbReference>
<dbReference type="PANTHER" id="PTHR31965:SF1">
    <property type="entry name" value="TRANSMEMBRANE PROTEIN 42"/>
    <property type="match status" value="1"/>
</dbReference>
<dbReference type="InterPro" id="IPR039632">
    <property type="entry name" value="TMEM42"/>
</dbReference>
<evidence type="ECO:0000313" key="3">
    <source>
        <dbReference type="EMBL" id="KAK8105750.1"/>
    </source>
</evidence>
<name>A0AAW0QUX8_9PEZI</name>
<dbReference type="AlphaFoldDB" id="A0AAW0QUX8"/>
<evidence type="ECO:0000256" key="1">
    <source>
        <dbReference type="SAM" id="MobiDB-lite"/>
    </source>
</evidence>
<evidence type="ECO:0000256" key="2">
    <source>
        <dbReference type="SAM" id="Phobius"/>
    </source>
</evidence>
<feature type="region of interest" description="Disordered" evidence="1">
    <location>
        <begin position="1"/>
        <end position="86"/>
    </location>
</feature>
<reference evidence="3 4" key="1">
    <citation type="submission" date="2023-01" db="EMBL/GenBank/DDBJ databases">
        <title>Analysis of 21 Apiospora genomes using comparative genomics revels a genus with tremendous synthesis potential of carbohydrate active enzymes and secondary metabolites.</title>
        <authorList>
            <person name="Sorensen T."/>
        </authorList>
    </citation>
    <scope>NUCLEOTIDE SEQUENCE [LARGE SCALE GENOMIC DNA]</scope>
    <source>
        <strain evidence="3 4">CBS 117206</strain>
    </source>
</reference>
<evidence type="ECO:0000313" key="4">
    <source>
        <dbReference type="Proteomes" id="UP001392437"/>
    </source>
</evidence>
<dbReference type="Proteomes" id="UP001392437">
    <property type="component" value="Unassembled WGS sequence"/>
</dbReference>
<keyword evidence="4" id="KW-1185">Reference proteome</keyword>
<keyword evidence="2" id="KW-1133">Transmembrane helix</keyword>
<feature type="transmembrane region" description="Helical" evidence="2">
    <location>
        <begin position="231"/>
        <end position="247"/>
    </location>
</feature>
<comment type="caution">
    <text evidence="3">The sequence shown here is derived from an EMBL/GenBank/DDBJ whole genome shotgun (WGS) entry which is preliminary data.</text>
</comment>
<feature type="region of interest" description="Disordered" evidence="1">
    <location>
        <begin position="252"/>
        <end position="279"/>
    </location>
</feature>
<dbReference type="Gene3D" id="1.10.3730.20">
    <property type="match status" value="1"/>
</dbReference>
<dbReference type="PANTHER" id="PTHR31965">
    <property type="entry name" value="TRANSMEMBRANE PROTEIN 42"/>
    <property type="match status" value="1"/>
</dbReference>
<dbReference type="SUPFAM" id="SSF103481">
    <property type="entry name" value="Multidrug resistance efflux transporter EmrE"/>
    <property type="match status" value="1"/>
</dbReference>
<keyword evidence="2" id="KW-0472">Membrane</keyword>
<proteinExistence type="predicted"/>
<keyword evidence="2" id="KW-0812">Transmembrane</keyword>
<feature type="compositionally biased region" description="Polar residues" evidence="1">
    <location>
        <begin position="63"/>
        <end position="73"/>
    </location>
</feature>